<comment type="subunit">
    <text evidence="7 8">Component of the eukaryotic translation initiation factor 3 (eIF-3) complex.</text>
</comment>
<keyword evidence="3 7" id="KW-0396">Initiation factor</keyword>
<evidence type="ECO:0000256" key="3">
    <source>
        <dbReference type="ARBA" id="ARBA00022540"/>
    </source>
</evidence>
<sequence>MSEAVFKDIKLEDIPVDDIDFSDLENEYKLDDEFNFDQYIVVNGTPIIPESKVPVLQRVLTNLFTKAGKVVNMEFPIDEATKKSKGFIFVECGSIDDGKKIIKAFHGKRLDANHRLFIYTMKDVERYNSDSFETEFKEPELPEFVPSSSLKSWLLDENLKDQYVLQDDKTTTVFWNSNFEDTNVVESRDNWSSNYVRFSPKGTYLFSYHPQGVTAWGGPHFDRLKRFYHPNVRTSAVSPNEKYLVTFSSDPIKLDDNDEECPFTIKNEGHQICIWDIESGLLCATFPFIKSPYLHWPLIRWSYNDRYCARMVGDTLVVHDAEKKFAPLENKSLKVAGIRDFSFAPTSVKLQPFRANDEPSVLLSYWTPETNNISCKATIVEVPRGRVLKTVNLVQVSNVSLHWQNQSEYLCFNVERHTKSKKTLFSNLEIVKLTEKDLPVEKMELKEPVMAFEWEPKGSKFITISVADTDDDNVSVPKNIVSFFALEKKDSKDNDASIKWKLAKAISNKFSNTISWSPAGRFVVVASVVKPDVRRSELDFYDTEFNGEKNINDDKDVMASIKDVAHPANASVTDMTWDPSGRFLTCWSSSLKHKADNGFRMYNIAGHVIKEDGIKNFRNFMWRPRPESTLTNAERKKVRKNLKEWSAQFEEQDAMEENSAVRELILKQREQLKSWNAYRKSTDDRLQSKFNLQLSQLDGNKVVNENDYAVIEEIKEEIVEETQEKVEEQ</sequence>
<dbReference type="InterPro" id="IPR015943">
    <property type="entry name" value="WD40/YVTN_repeat-like_dom_sf"/>
</dbReference>
<proteinExistence type="inferred from homology"/>
<dbReference type="Pfam" id="PF00076">
    <property type="entry name" value="RRM_1"/>
    <property type="match status" value="1"/>
</dbReference>
<dbReference type="GO" id="GO:0010494">
    <property type="term" value="C:cytoplasmic stress granule"/>
    <property type="evidence" value="ECO:0007669"/>
    <property type="project" value="EnsemblFungi"/>
</dbReference>
<dbReference type="HOGENOM" id="CLU_011152_4_0_1"/>
<keyword evidence="2 7" id="KW-0963">Cytoplasm</keyword>
<dbReference type="InterPro" id="IPR012677">
    <property type="entry name" value="Nucleotide-bd_a/b_plait_sf"/>
</dbReference>
<dbReference type="Pfam" id="PF08662">
    <property type="entry name" value="eIF2A"/>
    <property type="match status" value="1"/>
</dbReference>
<dbReference type="GO" id="GO:0016282">
    <property type="term" value="C:eukaryotic 43S preinitiation complex"/>
    <property type="evidence" value="ECO:0007669"/>
    <property type="project" value="UniProtKB-UniRule"/>
</dbReference>
<dbReference type="InParanoid" id="H2ASZ2"/>
<dbReference type="GeneID" id="13885410"/>
<dbReference type="STRING" id="1071382.H2ASZ2"/>
<dbReference type="KEGG" id="kaf:KAFR_0C05010"/>
<dbReference type="SUPFAM" id="SSF54928">
    <property type="entry name" value="RNA-binding domain, RBD"/>
    <property type="match status" value="1"/>
</dbReference>
<keyword evidence="11" id="KW-1185">Reference proteome</keyword>
<dbReference type="InterPro" id="IPR034363">
    <property type="entry name" value="eIF3B_RRM"/>
</dbReference>
<evidence type="ECO:0000256" key="2">
    <source>
        <dbReference type="ARBA" id="ARBA00022490"/>
    </source>
</evidence>
<dbReference type="GO" id="GO:0043614">
    <property type="term" value="C:multi-eIF complex"/>
    <property type="evidence" value="ECO:0007669"/>
    <property type="project" value="EnsemblFungi"/>
</dbReference>
<keyword evidence="5 7" id="KW-0694">RNA-binding</keyword>
<dbReference type="EMBL" id="HE650823">
    <property type="protein sequence ID" value="CCF57492.1"/>
    <property type="molecule type" value="Genomic_DNA"/>
</dbReference>
<dbReference type="GO" id="GO:0042802">
    <property type="term" value="F:identical protein binding"/>
    <property type="evidence" value="ECO:0007669"/>
    <property type="project" value="EnsemblFungi"/>
</dbReference>
<comment type="subcellular location">
    <subcellularLocation>
        <location evidence="1 7 8">Cytoplasm</location>
    </subcellularLocation>
</comment>
<dbReference type="FunFam" id="3.30.70.330:FF:000739">
    <property type="entry name" value="Eukaryotic translation initiation factor 3 subunit B"/>
    <property type="match status" value="1"/>
</dbReference>
<dbReference type="PIRSF" id="PIRSF036424">
    <property type="entry name" value="eIF3b"/>
    <property type="match status" value="1"/>
</dbReference>
<dbReference type="Gene3D" id="3.30.70.330">
    <property type="match status" value="1"/>
</dbReference>
<gene>
    <name evidence="10" type="primary">KAFR0C05010</name>
    <name evidence="7" type="synonym">PRT1</name>
    <name evidence="10" type="ORF">KAFR_0C05010</name>
</gene>
<dbReference type="GO" id="GO:0001732">
    <property type="term" value="P:formation of cytoplasmic translation initiation complex"/>
    <property type="evidence" value="ECO:0007669"/>
    <property type="project" value="UniProtKB-UniRule"/>
</dbReference>
<dbReference type="AlphaFoldDB" id="H2ASZ2"/>
<dbReference type="GO" id="GO:0071540">
    <property type="term" value="C:eukaryotic translation initiation factor 3 complex, eIF3e"/>
    <property type="evidence" value="ECO:0007669"/>
    <property type="project" value="EnsemblFungi"/>
</dbReference>
<evidence type="ECO:0000256" key="4">
    <source>
        <dbReference type="ARBA" id="ARBA00022553"/>
    </source>
</evidence>
<comment type="function">
    <text evidence="7">RNA-binding component of the eukaryotic translation initiation factor 3 (eIF-3) complex, which is involved in protein synthesis of a specialized repertoire of mRNAs and, together with other initiation factors, stimulates binding of mRNA and methionyl-tRNAi to the 40S ribosome. The eIF-3 complex specifically targets and initiates translation of a subset of mRNAs involved in cell proliferation.</text>
</comment>
<dbReference type="GO" id="GO:0003743">
    <property type="term" value="F:translation initiation factor activity"/>
    <property type="evidence" value="ECO:0007669"/>
    <property type="project" value="UniProtKB-UniRule"/>
</dbReference>
<organism evidence="10 11">
    <name type="scientific">Kazachstania africana (strain ATCC 22294 / BCRC 22015 / CBS 2517 / CECT 1963 / NBRC 1671 / NRRL Y-8276)</name>
    <name type="common">Yeast</name>
    <name type="synonym">Kluyveromyces africanus</name>
    <dbReference type="NCBI Taxonomy" id="1071382"/>
    <lineage>
        <taxon>Eukaryota</taxon>
        <taxon>Fungi</taxon>
        <taxon>Dikarya</taxon>
        <taxon>Ascomycota</taxon>
        <taxon>Saccharomycotina</taxon>
        <taxon>Saccharomycetes</taxon>
        <taxon>Saccharomycetales</taxon>
        <taxon>Saccharomycetaceae</taxon>
        <taxon>Kazachstania</taxon>
    </lineage>
</organism>
<dbReference type="InterPro" id="IPR013979">
    <property type="entry name" value="TIF_beta_prop-like"/>
</dbReference>
<feature type="domain" description="RRM" evidence="9">
    <location>
        <begin position="38"/>
        <end position="123"/>
    </location>
</feature>
<protein>
    <recommendedName>
        <fullName evidence="7">Eukaryotic translation initiation factor 3 subunit B</fullName>
        <shortName evidence="7">eIF3b</shortName>
    </recommendedName>
    <alternativeName>
        <fullName evidence="7">Eukaryotic translation initiation factor 3 90 kDa subunit homolog</fullName>
        <shortName evidence="7">eIF3 p90</shortName>
    </alternativeName>
    <alternativeName>
        <fullName evidence="7">Translation initiation factor eIF3, p90 subunit homolog</fullName>
    </alternativeName>
</protein>
<dbReference type="GO" id="GO:0031369">
    <property type="term" value="F:translation initiation factor binding"/>
    <property type="evidence" value="ECO:0007669"/>
    <property type="project" value="InterPro"/>
</dbReference>
<comment type="similarity">
    <text evidence="7 8">Belongs to the eIF-3 subunit B family.</text>
</comment>
<dbReference type="FunCoup" id="H2ASZ2">
    <property type="interactions" value="1483"/>
</dbReference>
<dbReference type="GO" id="GO:0071541">
    <property type="term" value="C:eukaryotic translation initiation factor 3 complex, eIF3m"/>
    <property type="evidence" value="ECO:0007669"/>
    <property type="project" value="EnsemblFungi"/>
</dbReference>
<evidence type="ECO:0000256" key="7">
    <source>
        <dbReference type="HAMAP-Rule" id="MF_03001"/>
    </source>
</evidence>
<evidence type="ECO:0000256" key="6">
    <source>
        <dbReference type="ARBA" id="ARBA00022917"/>
    </source>
</evidence>
<evidence type="ECO:0000256" key="5">
    <source>
        <dbReference type="ARBA" id="ARBA00022884"/>
    </source>
</evidence>
<dbReference type="OrthoDB" id="10250414at2759"/>
<evidence type="ECO:0000256" key="8">
    <source>
        <dbReference type="PIRNR" id="PIRNR036424"/>
    </source>
</evidence>
<dbReference type="GO" id="GO:0003723">
    <property type="term" value="F:RNA binding"/>
    <property type="evidence" value="ECO:0007669"/>
    <property type="project" value="UniProtKB-UniRule"/>
</dbReference>
<name>H2ASZ2_KAZAF</name>
<comment type="function">
    <text evidence="8">Component of the eukaryotic translation initiation factor 3 (eIF-3) complex, which is involved in protein synthesis and, together with other initiation factors, stimulates binding of mRNA and methionyl-tRNAi to the 40S ribosome.</text>
</comment>
<keyword evidence="6 7" id="KW-0648">Protein biosynthesis</keyword>
<dbReference type="HAMAP" id="MF_03001">
    <property type="entry name" value="eIF3b"/>
    <property type="match status" value="1"/>
</dbReference>
<evidence type="ECO:0000259" key="9">
    <source>
        <dbReference type="PROSITE" id="PS50102"/>
    </source>
</evidence>
<dbReference type="InterPro" id="IPR000504">
    <property type="entry name" value="RRM_dom"/>
</dbReference>
<dbReference type="eggNOG" id="KOG2314">
    <property type="taxonomic scope" value="Eukaryota"/>
</dbReference>
<dbReference type="CDD" id="cd12278">
    <property type="entry name" value="RRM_eIF3B"/>
    <property type="match status" value="1"/>
</dbReference>
<dbReference type="GO" id="GO:0033290">
    <property type="term" value="C:eukaryotic 48S preinitiation complex"/>
    <property type="evidence" value="ECO:0007669"/>
    <property type="project" value="UniProtKB-UniRule"/>
</dbReference>
<evidence type="ECO:0000256" key="1">
    <source>
        <dbReference type="ARBA" id="ARBA00004496"/>
    </source>
</evidence>
<dbReference type="SMART" id="SM00360">
    <property type="entry name" value="RRM"/>
    <property type="match status" value="1"/>
</dbReference>
<keyword evidence="4" id="KW-0597">Phosphoprotein</keyword>
<dbReference type="Proteomes" id="UP000005220">
    <property type="component" value="Chromosome 3"/>
</dbReference>
<dbReference type="PANTHER" id="PTHR14068:SF0">
    <property type="entry name" value="EUKARYOTIC TRANSLATION INITIATION FACTOR 3 SUBUNIT B"/>
    <property type="match status" value="1"/>
</dbReference>
<reference evidence="10 11" key="1">
    <citation type="journal article" date="2011" name="Proc. Natl. Acad. Sci. U.S.A.">
        <title>Evolutionary erosion of yeast sex chromosomes by mating-type switching accidents.</title>
        <authorList>
            <person name="Gordon J.L."/>
            <person name="Armisen D."/>
            <person name="Proux-Wera E."/>
            <person name="Oheigeartaigh S.S."/>
            <person name="Byrne K.P."/>
            <person name="Wolfe K.H."/>
        </authorList>
    </citation>
    <scope>NUCLEOTIDE SEQUENCE [LARGE SCALE GENOMIC DNA]</scope>
    <source>
        <strain evidence="11">ATCC 22294 / BCRC 22015 / CBS 2517 / CECT 1963 / NBRC 1671 / NRRL Y-8276</strain>
    </source>
</reference>
<dbReference type="PANTHER" id="PTHR14068">
    <property type="entry name" value="EUKARYOTIC TRANSLATION INITIATION FACTOR 3 EIF3 -RELATED"/>
    <property type="match status" value="1"/>
</dbReference>
<accession>H2ASZ2</accession>
<evidence type="ECO:0000313" key="11">
    <source>
        <dbReference type="Proteomes" id="UP000005220"/>
    </source>
</evidence>
<dbReference type="PROSITE" id="PS50102">
    <property type="entry name" value="RRM"/>
    <property type="match status" value="1"/>
</dbReference>
<dbReference type="InterPro" id="IPR011400">
    <property type="entry name" value="EIF3B"/>
</dbReference>
<dbReference type="RefSeq" id="XP_003956627.1">
    <property type="nucleotide sequence ID" value="XM_003956578.1"/>
</dbReference>
<dbReference type="SUPFAM" id="SSF82171">
    <property type="entry name" value="DPP6 N-terminal domain-like"/>
    <property type="match status" value="1"/>
</dbReference>
<evidence type="ECO:0000313" key="10">
    <source>
        <dbReference type="EMBL" id="CCF57492.1"/>
    </source>
</evidence>
<dbReference type="Gene3D" id="2.130.10.10">
    <property type="entry name" value="YVTN repeat-like/Quinoprotein amine dehydrogenase"/>
    <property type="match status" value="1"/>
</dbReference>
<dbReference type="InterPro" id="IPR035979">
    <property type="entry name" value="RBD_domain_sf"/>
</dbReference>